<evidence type="ECO:0000313" key="2">
    <source>
        <dbReference type="EMBL" id="XCN27353.1"/>
    </source>
</evidence>
<dbReference type="EMBL" id="PP841131">
    <property type="protein sequence ID" value="XCN27353.1"/>
    <property type="molecule type" value="Genomic_DNA"/>
</dbReference>
<keyword evidence="1" id="KW-0812">Transmembrane</keyword>
<reference evidence="2" key="1">
    <citation type="submission" date="2024-05" db="EMBL/GenBank/DDBJ databases">
        <title>Complete Genome Sequences of 14 Acinetobacter baumannii phages isolated in Kenya.</title>
        <authorList>
            <person name="Mwai F."/>
            <person name="Kigen C."/>
            <person name="Makobe C."/>
            <person name="Georges M."/>
            <person name="Mutai I."/>
            <person name="Odoyo E."/>
            <person name="Gachoya M."/>
            <person name="Musila L."/>
        </authorList>
    </citation>
    <scope>NUCLEOTIDE SEQUENCE</scope>
</reference>
<feature type="transmembrane region" description="Helical" evidence="1">
    <location>
        <begin position="45"/>
        <end position="64"/>
    </location>
</feature>
<accession>A0AAU8KYP9</accession>
<protein>
    <submittedName>
        <fullName evidence="2">Uncharacterized protein</fullName>
    </submittedName>
</protein>
<evidence type="ECO:0000256" key="1">
    <source>
        <dbReference type="SAM" id="Phobius"/>
    </source>
</evidence>
<proteinExistence type="predicted"/>
<keyword evidence="1" id="KW-0472">Membrane</keyword>
<name>A0AAU8KYP9_9CAUD</name>
<keyword evidence="1" id="KW-1133">Transmembrane helix</keyword>
<gene>
    <name evidence="2" type="ORF">YPIATKOU_CDS0062</name>
</gene>
<feature type="transmembrane region" description="Helical" evidence="1">
    <location>
        <begin position="71"/>
        <end position="93"/>
    </location>
</feature>
<sequence>MYSARKIAGVSLGRSLISYLINVYRKVLGSFYECLYWFGSLPLCRSIYLCIPSLSLCLLLYTVLSISLITVLIFILISIFLLLSYIVLIYTFLSVFI</sequence>
<organism evidence="2">
    <name type="scientific">Acinetobacter phage vB_Ab_1137_KEN_03</name>
    <dbReference type="NCBI Taxonomy" id="3158853"/>
    <lineage>
        <taxon>Viruses</taxon>
        <taxon>Duplodnaviria</taxon>
        <taxon>Heunggongvirae</taxon>
        <taxon>Uroviricota</taxon>
        <taxon>Caudoviricetes</taxon>
        <taxon>Autographivirales</taxon>
        <taxon>Autoscriptoviridae</taxon>
        <taxon>Beijerinckvirinae</taxon>
        <taxon>Friunavirus</taxon>
    </lineage>
</organism>